<reference evidence="2 3" key="1">
    <citation type="submission" date="2023-11" db="EMBL/GenBank/DDBJ databases">
        <title>Dfirmibasis_genome.</title>
        <authorList>
            <person name="Edelbroek B."/>
            <person name="Kjellin J."/>
            <person name="Jerlstrom-Hultqvist J."/>
            <person name="Soderbom F."/>
        </authorList>
    </citation>
    <scope>NUCLEOTIDE SEQUENCE [LARGE SCALE GENOMIC DNA]</scope>
    <source>
        <strain evidence="2 3">TNS-C-14</strain>
    </source>
</reference>
<sequence length="261" mass="29138">MDRARVNTVKSGRGNSFGSFEIIYPQNLHGVIEPLEFETTIKTLNSKCHSVFANKYFLILLISLLGLILTIVGFAKTANDTTTSFDNENVDPSISGGIVLVVIGFILMFIGCCVLGIVYMVFKNKVLNKIKAELETINLHFGTRRISWSLKSEIVRNYIPDHEYRLHSNNKAYRNGVKHDYQGNPYREDTVHYIEIQFPALSGQVNSFQPQVVNPNFAGYSGQVPGAHISQMNIHSNAGYGGQVSGAHISLEMNPHSNNRF</sequence>
<evidence type="ECO:0000256" key="1">
    <source>
        <dbReference type="SAM" id="Phobius"/>
    </source>
</evidence>
<keyword evidence="1" id="KW-1133">Transmembrane helix</keyword>
<dbReference type="AlphaFoldDB" id="A0AAN7TJX8"/>
<keyword evidence="3" id="KW-1185">Reference proteome</keyword>
<comment type="caution">
    <text evidence="2">The sequence shown here is derived from an EMBL/GenBank/DDBJ whole genome shotgun (WGS) entry which is preliminary data.</text>
</comment>
<feature type="transmembrane region" description="Helical" evidence="1">
    <location>
        <begin position="56"/>
        <end position="74"/>
    </location>
</feature>
<feature type="transmembrane region" description="Helical" evidence="1">
    <location>
        <begin position="94"/>
        <end position="122"/>
    </location>
</feature>
<proteinExistence type="predicted"/>
<accession>A0AAN7TJX8</accession>
<evidence type="ECO:0000313" key="3">
    <source>
        <dbReference type="Proteomes" id="UP001344447"/>
    </source>
</evidence>
<keyword evidence="1" id="KW-0472">Membrane</keyword>
<evidence type="ECO:0000313" key="2">
    <source>
        <dbReference type="EMBL" id="KAK5575087.1"/>
    </source>
</evidence>
<gene>
    <name evidence="2" type="ORF">RB653_010343</name>
</gene>
<dbReference type="EMBL" id="JAVFKY010000006">
    <property type="protein sequence ID" value="KAK5575087.1"/>
    <property type="molecule type" value="Genomic_DNA"/>
</dbReference>
<organism evidence="2 3">
    <name type="scientific">Dictyostelium firmibasis</name>
    <dbReference type="NCBI Taxonomy" id="79012"/>
    <lineage>
        <taxon>Eukaryota</taxon>
        <taxon>Amoebozoa</taxon>
        <taxon>Evosea</taxon>
        <taxon>Eumycetozoa</taxon>
        <taxon>Dictyostelia</taxon>
        <taxon>Dictyosteliales</taxon>
        <taxon>Dictyosteliaceae</taxon>
        <taxon>Dictyostelium</taxon>
    </lineage>
</organism>
<dbReference type="Proteomes" id="UP001344447">
    <property type="component" value="Unassembled WGS sequence"/>
</dbReference>
<keyword evidence="1" id="KW-0812">Transmembrane</keyword>
<protein>
    <submittedName>
        <fullName evidence="2">Uncharacterized protein</fullName>
    </submittedName>
</protein>
<name>A0AAN7TJX8_9MYCE</name>